<name>A0A077AVZ3_9PROT</name>
<dbReference type="HOGENOM" id="CLU_2841650_0_0_5"/>
<dbReference type="AlphaFoldDB" id="A0A077AVZ3"/>
<dbReference type="EMBL" id="CP008941">
    <property type="protein sequence ID" value="AIK96571.1"/>
    <property type="molecule type" value="Genomic_DNA"/>
</dbReference>
<reference evidence="1 2" key="1">
    <citation type="submission" date="2014-07" db="EMBL/GenBank/DDBJ databases">
        <title>Comparative genomic insights into amoeba endosymbionts belonging to the families of Holosporaceae and Candidatus Midichloriaceae within Rickettsiales.</title>
        <authorList>
            <person name="Wang Z."/>
            <person name="Wu M."/>
        </authorList>
    </citation>
    <scope>NUCLEOTIDE SEQUENCE [LARGE SCALE GENOMIC DNA]</scope>
    <source>
        <strain evidence="1">PRA3</strain>
    </source>
</reference>
<organism evidence="1 2">
    <name type="scientific">Candidatus Odyssella acanthamoebae</name>
    <dbReference type="NCBI Taxonomy" id="91604"/>
    <lineage>
        <taxon>Bacteria</taxon>
        <taxon>Pseudomonadati</taxon>
        <taxon>Pseudomonadota</taxon>
        <taxon>Alphaproteobacteria</taxon>
        <taxon>Holosporales</taxon>
        <taxon>Candidatus Paracaedibacteraceae</taxon>
        <taxon>Candidatus Odyssella</taxon>
    </lineage>
</organism>
<dbReference type="Proteomes" id="UP000028926">
    <property type="component" value="Chromosome"/>
</dbReference>
<dbReference type="KEGG" id="paca:ID47_07285"/>
<sequence>MYSKDDCLDDFLKYHKNSSFLSYLSSLGNQGNIHAQYLAAKGYFSSKSPEAEKRFFSIYFSRDWD</sequence>
<evidence type="ECO:0000313" key="2">
    <source>
        <dbReference type="Proteomes" id="UP000028926"/>
    </source>
</evidence>
<accession>A0A077AVZ3</accession>
<protein>
    <submittedName>
        <fullName evidence="1">Uncharacterized protein</fullName>
    </submittedName>
</protein>
<evidence type="ECO:0000313" key="1">
    <source>
        <dbReference type="EMBL" id="AIK96571.1"/>
    </source>
</evidence>
<gene>
    <name evidence="1" type="ORF">ID47_07285</name>
</gene>
<proteinExistence type="predicted"/>
<keyword evidence="2" id="KW-1185">Reference proteome</keyword>